<dbReference type="Proteomes" id="UP000063789">
    <property type="component" value="Chromosome"/>
</dbReference>
<sequence>MLRVGRAVGTVCAAVAITAAGTGVAQAAPPPLPNVLLQLPALPPIPGLPTPAPGVDLQKSFSQLSKKITKTIPGRLGVAVVATGSGEPLFFGTVKSARAWSTLKAPVAVAAERRHVTNLGAMENKAIRDSDNASAEQIWDSLGSTQQAIDAVSAVLRDGGDARTQIASELSKPASYPGATQWATTDQAIFGANLACVAGSDPVLRNMSRVGPNQRWGVAKGKKGVRTAVKGGWGPVSDATGKYVVRQLANVTTDRGTVGVSLVAIPNSGTFADGTAMLTRVGDWVQKNLKNMPAGQCPPAVPVVQ</sequence>
<organism evidence="2 3">
    <name type="scientific">Gordonia phthalatica</name>
    <dbReference type="NCBI Taxonomy" id="1136941"/>
    <lineage>
        <taxon>Bacteria</taxon>
        <taxon>Bacillati</taxon>
        <taxon>Actinomycetota</taxon>
        <taxon>Actinomycetes</taxon>
        <taxon>Mycobacteriales</taxon>
        <taxon>Gordoniaceae</taxon>
        <taxon>Gordonia</taxon>
    </lineage>
</organism>
<proteinExistence type="predicted"/>
<keyword evidence="1" id="KW-0732">Signal</keyword>
<evidence type="ECO:0008006" key="4">
    <source>
        <dbReference type="Google" id="ProtNLM"/>
    </source>
</evidence>
<dbReference type="Gene3D" id="3.40.710.10">
    <property type="entry name" value="DD-peptidase/beta-lactamase superfamily"/>
    <property type="match status" value="1"/>
</dbReference>
<dbReference type="STRING" id="1136941.ACH46_04975"/>
<gene>
    <name evidence="2" type="ORF">ACH46_04975</name>
</gene>
<dbReference type="RefSeq" id="WP_226995768.1">
    <property type="nucleotide sequence ID" value="NZ_CP011853.1"/>
</dbReference>
<feature type="chain" id="PRO_5006012054" description="Beta-lactamase" evidence="1">
    <location>
        <begin position="28"/>
        <end position="305"/>
    </location>
</feature>
<dbReference type="KEGG" id="goq:ACH46_04975"/>
<dbReference type="EMBL" id="CP011853">
    <property type="protein sequence ID" value="ALG83983.1"/>
    <property type="molecule type" value="Genomic_DNA"/>
</dbReference>
<keyword evidence="3" id="KW-1185">Reference proteome</keyword>
<evidence type="ECO:0000313" key="2">
    <source>
        <dbReference type="EMBL" id="ALG83983.1"/>
    </source>
</evidence>
<protein>
    <recommendedName>
        <fullName evidence="4">Beta-lactamase</fullName>
    </recommendedName>
</protein>
<name>A0A0N7FUC6_9ACTN</name>
<dbReference type="PATRIC" id="fig|1136941.3.peg.1017"/>
<evidence type="ECO:0000313" key="3">
    <source>
        <dbReference type="Proteomes" id="UP000063789"/>
    </source>
</evidence>
<accession>A0A0N7FUC6</accession>
<evidence type="ECO:0000256" key="1">
    <source>
        <dbReference type="SAM" id="SignalP"/>
    </source>
</evidence>
<dbReference type="SUPFAM" id="SSF56601">
    <property type="entry name" value="beta-lactamase/transpeptidase-like"/>
    <property type="match status" value="1"/>
</dbReference>
<feature type="signal peptide" evidence="1">
    <location>
        <begin position="1"/>
        <end position="27"/>
    </location>
</feature>
<dbReference type="InterPro" id="IPR012338">
    <property type="entry name" value="Beta-lactam/transpept-like"/>
</dbReference>
<reference evidence="2 3" key="2">
    <citation type="journal article" date="2017" name="Int. J. Syst. Evol. Microbiol.">
        <title>Gordonia phthalatica sp. nov., a di-n-butyl phthalate-degrading bacterium isolated from activated sludge.</title>
        <authorList>
            <person name="Jin D."/>
            <person name="Kong X."/>
            <person name="Jia M."/>
            <person name="Yu X."/>
            <person name="Wang X."/>
            <person name="Zhuang X."/>
            <person name="Deng Y."/>
            <person name="Bai Z."/>
        </authorList>
    </citation>
    <scope>NUCLEOTIDE SEQUENCE [LARGE SCALE GENOMIC DNA]</scope>
    <source>
        <strain evidence="2 3">QH-11</strain>
    </source>
</reference>
<reference evidence="3" key="1">
    <citation type="submission" date="2015-06" db="EMBL/GenBank/DDBJ databases">
        <title>Complete genome sequence and metabolic analysis of phthalate degradation pathway in Gordonia sp. QH-11.</title>
        <authorList>
            <person name="Jin D."/>
            <person name="Kong X."/>
            <person name="Bai Z."/>
        </authorList>
    </citation>
    <scope>NUCLEOTIDE SEQUENCE [LARGE SCALE GENOMIC DNA]</scope>
    <source>
        <strain evidence="3">QH-11</strain>
    </source>
</reference>
<dbReference type="AlphaFoldDB" id="A0A0N7FUC6"/>